<keyword evidence="2" id="KW-1185">Reference proteome</keyword>
<dbReference type="EMBL" id="PQNQ01000012">
    <property type="protein sequence ID" value="RRQ03999.1"/>
    <property type="molecule type" value="Genomic_DNA"/>
</dbReference>
<reference evidence="1 2" key="1">
    <citation type="submission" date="2018-01" db="EMBL/GenBank/DDBJ databases">
        <title>Twenty Corynebacterium bovis Genomes.</title>
        <authorList>
            <person name="Gulvik C.A."/>
        </authorList>
    </citation>
    <scope>NUCLEOTIDE SEQUENCE [LARGE SCALE GENOMIC DNA]</scope>
    <source>
        <strain evidence="1 2">16-2004</strain>
    </source>
</reference>
<comment type="caution">
    <text evidence="1">The sequence shown here is derived from an EMBL/GenBank/DDBJ whole genome shotgun (WGS) entry which is preliminary data.</text>
</comment>
<protein>
    <submittedName>
        <fullName evidence="1">Uncharacterized protein</fullName>
    </submittedName>
</protein>
<proteinExistence type="predicted"/>
<gene>
    <name evidence="1" type="ORF">CXF42_05485</name>
</gene>
<evidence type="ECO:0000313" key="1">
    <source>
        <dbReference type="EMBL" id="RRQ03999.1"/>
    </source>
</evidence>
<accession>A0A426Q4N2</accession>
<organism evidence="1 2">
    <name type="scientific">Corynebacterium bovis</name>
    <dbReference type="NCBI Taxonomy" id="36808"/>
    <lineage>
        <taxon>Bacteria</taxon>
        <taxon>Bacillati</taxon>
        <taxon>Actinomycetota</taxon>
        <taxon>Actinomycetes</taxon>
        <taxon>Mycobacteriales</taxon>
        <taxon>Corynebacteriaceae</taxon>
        <taxon>Corynebacterium</taxon>
    </lineage>
</organism>
<dbReference type="Proteomes" id="UP000278422">
    <property type="component" value="Unassembled WGS sequence"/>
</dbReference>
<dbReference type="AlphaFoldDB" id="A0A426Q4N2"/>
<evidence type="ECO:0000313" key="2">
    <source>
        <dbReference type="Proteomes" id="UP000278422"/>
    </source>
</evidence>
<sequence>MMMAKSNTVATSAERFSPEWYTVRRLGEQYELVLRIADRIADGATAPVVEDFDAVKVVLKDTLSGAAWETAKARSKTILSEWTADQAADQARQVQAEWLKNLSEIADGVRAGDKTTGGGLAGFAGLFGSTGAGGKDASEDAARQVLEADRLRKTALLVAAGPEAVPGCVWDQVLAFAGVDVTGAVGAGGDDDGTDAA</sequence>
<name>A0A426Q4N2_9CORY</name>